<dbReference type="PANTHER" id="PTHR37984">
    <property type="entry name" value="PROTEIN CBG26694"/>
    <property type="match status" value="1"/>
</dbReference>
<feature type="non-terminal residue" evidence="10">
    <location>
        <position position="1"/>
    </location>
</feature>
<evidence type="ECO:0000256" key="5">
    <source>
        <dbReference type="ARBA" id="ARBA00022759"/>
    </source>
</evidence>
<dbReference type="PROSITE" id="PS50994">
    <property type="entry name" value="INTEGRASE"/>
    <property type="match status" value="1"/>
</dbReference>
<organism evidence="10 11">
    <name type="scientific">Cajanus cajan</name>
    <name type="common">Pigeon pea</name>
    <name type="synonym">Cajanus indicus</name>
    <dbReference type="NCBI Taxonomy" id="3821"/>
    <lineage>
        <taxon>Eukaryota</taxon>
        <taxon>Viridiplantae</taxon>
        <taxon>Streptophyta</taxon>
        <taxon>Embryophyta</taxon>
        <taxon>Tracheophyta</taxon>
        <taxon>Spermatophyta</taxon>
        <taxon>Magnoliopsida</taxon>
        <taxon>eudicotyledons</taxon>
        <taxon>Gunneridae</taxon>
        <taxon>Pentapetalae</taxon>
        <taxon>rosids</taxon>
        <taxon>fabids</taxon>
        <taxon>Fabales</taxon>
        <taxon>Fabaceae</taxon>
        <taxon>Papilionoideae</taxon>
        <taxon>50 kb inversion clade</taxon>
        <taxon>NPAAA clade</taxon>
        <taxon>indigoferoid/millettioid clade</taxon>
        <taxon>Phaseoleae</taxon>
        <taxon>Cajanus</taxon>
    </lineage>
</organism>
<dbReference type="PANTHER" id="PTHR37984:SF5">
    <property type="entry name" value="PROTEIN NYNRIN-LIKE"/>
    <property type="match status" value="1"/>
</dbReference>
<dbReference type="InterPro" id="IPR043128">
    <property type="entry name" value="Rev_trsase/Diguanyl_cyclase"/>
</dbReference>
<keyword evidence="7" id="KW-0695">RNA-directed DNA polymerase</keyword>
<dbReference type="GO" id="GO:0004519">
    <property type="term" value="F:endonuclease activity"/>
    <property type="evidence" value="ECO:0007669"/>
    <property type="project" value="UniProtKB-KW"/>
</dbReference>
<evidence type="ECO:0000256" key="1">
    <source>
        <dbReference type="ARBA" id="ARBA00022670"/>
    </source>
</evidence>
<dbReference type="SUPFAM" id="SSF54160">
    <property type="entry name" value="Chromo domain-like"/>
    <property type="match status" value="1"/>
</dbReference>
<dbReference type="InterPro" id="IPR000477">
    <property type="entry name" value="RT_dom"/>
</dbReference>
<keyword evidence="1" id="KW-0645">Protease</keyword>
<keyword evidence="4" id="KW-0540">Nuclease</keyword>
<gene>
    <name evidence="10" type="ORF">KK1_046431</name>
</gene>
<evidence type="ECO:0000259" key="8">
    <source>
        <dbReference type="PROSITE" id="PS50013"/>
    </source>
</evidence>
<dbReference type="Gene3D" id="3.30.420.10">
    <property type="entry name" value="Ribonuclease H-like superfamily/Ribonuclease H"/>
    <property type="match status" value="1"/>
</dbReference>
<dbReference type="InterPro" id="IPR000953">
    <property type="entry name" value="Chromo/chromo_shadow_dom"/>
</dbReference>
<dbReference type="InterPro" id="IPR012337">
    <property type="entry name" value="RNaseH-like_sf"/>
</dbReference>
<proteinExistence type="predicted"/>
<accession>A0A151QR50</accession>
<dbReference type="InterPro" id="IPR001584">
    <property type="entry name" value="Integrase_cat-core"/>
</dbReference>
<dbReference type="InterPro" id="IPR043502">
    <property type="entry name" value="DNA/RNA_pol_sf"/>
</dbReference>
<evidence type="ECO:0000259" key="9">
    <source>
        <dbReference type="PROSITE" id="PS50994"/>
    </source>
</evidence>
<dbReference type="GO" id="GO:0003964">
    <property type="term" value="F:RNA-directed DNA polymerase activity"/>
    <property type="evidence" value="ECO:0007669"/>
    <property type="project" value="UniProtKB-KW"/>
</dbReference>
<dbReference type="Gene3D" id="1.10.340.70">
    <property type="match status" value="1"/>
</dbReference>
<dbReference type="PROSITE" id="PS50013">
    <property type="entry name" value="CHROMO_2"/>
    <property type="match status" value="1"/>
</dbReference>
<dbReference type="GO" id="GO:0015074">
    <property type="term" value="P:DNA integration"/>
    <property type="evidence" value="ECO:0007669"/>
    <property type="project" value="InterPro"/>
</dbReference>
<dbReference type="InterPro" id="IPR041588">
    <property type="entry name" value="Integrase_H2C2"/>
</dbReference>
<dbReference type="Pfam" id="PF00078">
    <property type="entry name" value="RVT_1"/>
    <property type="match status" value="1"/>
</dbReference>
<feature type="domain" description="Chromo" evidence="8">
    <location>
        <begin position="373"/>
        <end position="411"/>
    </location>
</feature>
<dbReference type="Pfam" id="PF00385">
    <property type="entry name" value="Chromo"/>
    <property type="match status" value="1"/>
</dbReference>
<feature type="domain" description="Integrase catalytic" evidence="9">
    <location>
        <begin position="227"/>
        <end position="399"/>
    </location>
</feature>
<keyword evidence="3" id="KW-0548">Nucleotidyltransferase</keyword>
<keyword evidence="5" id="KW-0255">Endonuclease</keyword>
<evidence type="ECO:0000256" key="7">
    <source>
        <dbReference type="ARBA" id="ARBA00022918"/>
    </source>
</evidence>
<evidence type="ECO:0000313" key="11">
    <source>
        <dbReference type="Proteomes" id="UP000075243"/>
    </source>
</evidence>
<dbReference type="Gene3D" id="2.40.50.40">
    <property type="match status" value="1"/>
</dbReference>
<dbReference type="AlphaFoldDB" id="A0A151QR50"/>
<keyword evidence="6" id="KW-0378">Hydrolase</keyword>
<dbReference type="InterPro" id="IPR050951">
    <property type="entry name" value="Retrovirus_Pol_polyprotein"/>
</dbReference>
<protein>
    <submittedName>
        <fullName evidence="10">Retrotransposable element Tf2</fullName>
    </submittedName>
</protein>
<dbReference type="SUPFAM" id="SSF53098">
    <property type="entry name" value="Ribonuclease H-like"/>
    <property type="match status" value="1"/>
</dbReference>
<dbReference type="CDD" id="cd01647">
    <property type="entry name" value="RT_LTR"/>
    <property type="match status" value="1"/>
</dbReference>
<dbReference type="Proteomes" id="UP000075243">
    <property type="component" value="Unassembled WGS sequence"/>
</dbReference>
<dbReference type="Gene3D" id="3.10.10.10">
    <property type="entry name" value="HIV Type 1 Reverse Transcriptase, subunit A, domain 1"/>
    <property type="match status" value="1"/>
</dbReference>
<evidence type="ECO:0000256" key="3">
    <source>
        <dbReference type="ARBA" id="ARBA00022695"/>
    </source>
</evidence>
<dbReference type="Gramene" id="C.cajan_42232.t">
    <property type="protein sequence ID" value="C.cajan_42232.t"/>
    <property type="gene ID" value="C.cajan_42232"/>
</dbReference>
<dbReference type="GO" id="GO:0008233">
    <property type="term" value="F:peptidase activity"/>
    <property type="evidence" value="ECO:0007669"/>
    <property type="project" value="UniProtKB-KW"/>
</dbReference>
<sequence>VLELLQKGLIRACNSSFSSPVILVKKKDNSWRMCVDYRALNNVTIPDKYPIPVVEELLDELHGAWVFSKFDLKSGFNQIRVKNEDIHKPAFRTHNGHYEYLVMPFGLMNAPATFQSTMNDVCKSCCQELKSRMITILILVLPNPSEPLWLFSRLVISAESPKIPQLLAEFHATPHGGHSGFLRTYRRLAANLYWVGMKKHVQDYVQSCDVCQRQKYAALSPGGLLQPLDIPNQIWEDLSMDFITGLPKSRGFEAILVVVDRLSKYAHFLPLKHPYTAKGIAEVFAREIVRLHGIPNSIASDRDPIFISHFWRELFRLQGTTLRMSSTYHPETDGQTEVVNPCLETYLRCFISEQPRACQNLPQGLELEIPESIEPESIIATRKSSKQGETTQQLLVKWKNKPMEDATWEDEFVIRSQFPSFSPEDKADFIGEGNDRAQLVRQESRPKVWRVYTRRNKI</sequence>
<evidence type="ECO:0000256" key="6">
    <source>
        <dbReference type="ARBA" id="ARBA00022801"/>
    </source>
</evidence>
<dbReference type="GO" id="GO:0003676">
    <property type="term" value="F:nucleic acid binding"/>
    <property type="evidence" value="ECO:0007669"/>
    <property type="project" value="InterPro"/>
</dbReference>
<reference evidence="10" key="1">
    <citation type="journal article" date="2012" name="Nat. Biotechnol.">
        <title>Draft genome sequence of pigeonpea (Cajanus cajan), an orphan legume crop of resource-poor farmers.</title>
        <authorList>
            <person name="Varshney R.K."/>
            <person name="Chen W."/>
            <person name="Li Y."/>
            <person name="Bharti A.K."/>
            <person name="Saxena R.K."/>
            <person name="Schlueter J.A."/>
            <person name="Donoghue M.T."/>
            <person name="Azam S."/>
            <person name="Fan G."/>
            <person name="Whaley A.M."/>
            <person name="Farmer A.D."/>
            <person name="Sheridan J."/>
            <person name="Iwata A."/>
            <person name="Tuteja R."/>
            <person name="Penmetsa R.V."/>
            <person name="Wu W."/>
            <person name="Upadhyaya H.D."/>
            <person name="Yang S.P."/>
            <person name="Shah T."/>
            <person name="Saxena K.B."/>
            <person name="Michael T."/>
            <person name="McCombie W.R."/>
            <person name="Yang B."/>
            <person name="Zhang G."/>
            <person name="Yang H."/>
            <person name="Wang J."/>
            <person name="Spillane C."/>
            <person name="Cook D.R."/>
            <person name="May G.D."/>
            <person name="Xu X."/>
            <person name="Jackson S.A."/>
        </authorList>
    </citation>
    <scope>NUCLEOTIDE SEQUENCE [LARGE SCALE GENOMIC DNA]</scope>
</reference>
<dbReference type="Pfam" id="PF17921">
    <property type="entry name" value="Integrase_H2C2"/>
    <property type="match status" value="1"/>
</dbReference>
<evidence type="ECO:0000256" key="2">
    <source>
        <dbReference type="ARBA" id="ARBA00022679"/>
    </source>
</evidence>
<dbReference type="GO" id="GO:0006508">
    <property type="term" value="P:proteolysis"/>
    <property type="evidence" value="ECO:0007669"/>
    <property type="project" value="UniProtKB-KW"/>
</dbReference>
<dbReference type="InterPro" id="IPR023780">
    <property type="entry name" value="Chromo_domain"/>
</dbReference>
<dbReference type="SUPFAM" id="SSF56672">
    <property type="entry name" value="DNA/RNA polymerases"/>
    <property type="match status" value="1"/>
</dbReference>
<dbReference type="EMBL" id="KQ485108">
    <property type="protein sequence ID" value="KYP32789.1"/>
    <property type="molecule type" value="Genomic_DNA"/>
</dbReference>
<dbReference type="FunFam" id="1.10.340.70:FF:000001">
    <property type="entry name" value="Retrovirus-related Pol polyprotein from transposon gypsy-like Protein"/>
    <property type="match status" value="1"/>
</dbReference>
<name>A0A151QR50_CAJCA</name>
<dbReference type="InterPro" id="IPR036397">
    <property type="entry name" value="RNaseH_sf"/>
</dbReference>
<dbReference type="InterPro" id="IPR016197">
    <property type="entry name" value="Chromo-like_dom_sf"/>
</dbReference>
<evidence type="ECO:0000256" key="4">
    <source>
        <dbReference type="ARBA" id="ARBA00022722"/>
    </source>
</evidence>
<keyword evidence="11" id="KW-1185">Reference proteome</keyword>
<dbReference type="FunFam" id="3.10.10.10:FF:000007">
    <property type="entry name" value="Retrovirus-related Pol polyprotein from transposon 17.6-like Protein"/>
    <property type="match status" value="1"/>
</dbReference>
<evidence type="ECO:0000313" key="10">
    <source>
        <dbReference type="EMBL" id="KYP32789.1"/>
    </source>
</evidence>
<dbReference type="Gene3D" id="3.30.70.270">
    <property type="match status" value="1"/>
</dbReference>
<keyword evidence="2" id="KW-0808">Transferase</keyword>